<dbReference type="Proteomes" id="UP000224902">
    <property type="component" value="Segment"/>
</dbReference>
<name>A0A1I9SA72_9CAUD</name>
<gene>
    <name evidence="1" type="ORF">SEA_WEASELS2_89</name>
</gene>
<keyword evidence="2" id="KW-1185">Reference proteome</keyword>
<evidence type="ECO:0000313" key="1">
    <source>
        <dbReference type="EMBL" id="AOZ63678.1"/>
    </source>
</evidence>
<sequence length="264" mass="30553">MSNDLKWMLSSDQHIPYHDPRYIDLWFQVMKWFRPDAIDYLGDTSDQDCFSKYSIGTSQEFLNQVAKPVSEKITPFIMEQERPVAEFYEQTRKMRKNADIFIALGNHCVRVFDYVDRKMPDEAKAITPESLWKLDSLGINYIHYADLPKKRYGDIHVHHGNAISQHAGESVRKDVENFGVSIIRGHSHRAGTFYKTYELKNETLRGYEIGHSTDIKSSGMSYSNLHNWQAGFAVAHVVDGYPHVQFIEMTPDYTCVVDGRTFKA</sequence>
<dbReference type="OrthoDB" id="14965at10239"/>
<reference evidence="2" key="1">
    <citation type="submission" date="2016-08" db="EMBL/GenBank/DDBJ databases">
        <authorList>
            <person name="Seilhamer J.J."/>
        </authorList>
    </citation>
    <scope>NUCLEOTIDE SEQUENCE [LARGE SCALE GENOMIC DNA]</scope>
</reference>
<dbReference type="SUPFAM" id="SSF56300">
    <property type="entry name" value="Metallo-dependent phosphatases"/>
    <property type="match status" value="1"/>
</dbReference>
<protein>
    <submittedName>
        <fullName evidence="1">Metallophosphoesterase</fullName>
    </submittedName>
</protein>
<dbReference type="EMBL" id="KX774321">
    <property type="protein sequence ID" value="AOZ63678.1"/>
    <property type="molecule type" value="Genomic_DNA"/>
</dbReference>
<dbReference type="InterPro" id="IPR029052">
    <property type="entry name" value="Metallo-depent_PP-like"/>
</dbReference>
<accession>A0A1I9SA72</accession>
<proteinExistence type="predicted"/>
<evidence type="ECO:0000313" key="2">
    <source>
        <dbReference type="Proteomes" id="UP000224902"/>
    </source>
</evidence>
<organism evidence="1 2">
    <name type="scientific">Rhodococcus phage Weasels2</name>
    <dbReference type="NCBI Taxonomy" id="1897437"/>
    <lineage>
        <taxon>Viruses</taxon>
        <taxon>Duplodnaviria</taxon>
        <taxon>Heunggongvirae</taxon>
        <taxon>Uroviricota</taxon>
        <taxon>Caudoviricetes</taxon>
        <taxon>Weaselvirus</taxon>
        <taxon>Weaselvirus weasel</taxon>
    </lineage>
</organism>